<reference evidence="2 3" key="1">
    <citation type="submission" date="2017-02" db="EMBL/GenBank/DDBJ databases">
        <title>Genomes of Trichoderma spp. with biocontrol activity.</title>
        <authorList>
            <person name="Gardiner D."/>
            <person name="Kazan K."/>
            <person name="Vos C."/>
            <person name="Harvey P."/>
        </authorList>
    </citation>
    <scope>NUCLEOTIDE SEQUENCE [LARGE SCALE GENOMIC DNA]</scope>
    <source>
        <strain evidence="2 3">Tr1</strain>
    </source>
</reference>
<gene>
    <name evidence="2" type="ORF">THARTR1_06793</name>
</gene>
<organism evidence="2 3">
    <name type="scientific">Trichoderma harzianum</name>
    <name type="common">Hypocrea lixii</name>
    <dbReference type="NCBI Taxonomy" id="5544"/>
    <lineage>
        <taxon>Eukaryota</taxon>
        <taxon>Fungi</taxon>
        <taxon>Dikarya</taxon>
        <taxon>Ascomycota</taxon>
        <taxon>Pezizomycotina</taxon>
        <taxon>Sordariomycetes</taxon>
        <taxon>Hypocreomycetidae</taxon>
        <taxon>Hypocreales</taxon>
        <taxon>Hypocreaceae</taxon>
        <taxon>Trichoderma</taxon>
    </lineage>
</organism>
<dbReference type="EMBL" id="MTYI01000100">
    <property type="protein sequence ID" value="PNP52628.1"/>
    <property type="molecule type" value="Genomic_DNA"/>
</dbReference>
<proteinExistence type="predicted"/>
<comment type="caution">
    <text evidence="2">The sequence shown here is derived from an EMBL/GenBank/DDBJ whole genome shotgun (WGS) entry which is preliminary data.</text>
</comment>
<feature type="compositionally biased region" description="Acidic residues" evidence="1">
    <location>
        <begin position="33"/>
        <end position="56"/>
    </location>
</feature>
<evidence type="ECO:0000256" key="1">
    <source>
        <dbReference type="SAM" id="MobiDB-lite"/>
    </source>
</evidence>
<name>A0A2K0U4B8_TRIHA</name>
<protein>
    <submittedName>
        <fullName evidence="2">Uncharacterized protein</fullName>
    </submittedName>
</protein>
<dbReference type="Proteomes" id="UP000236290">
    <property type="component" value="Unassembled WGS sequence"/>
</dbReference>
<accession>A0A2K0U4B8</accession>
<evidence type="ECO:0000313" key="2">
    <source>
        <dbReference type="EMBL" id="PNP52628.1"/>
    </source>
</evidence>
<dbReference type="AlphaFoldDB" id="A0A2K0U4B8"/>
<sequence length="66" mass="7656">MWDRDRIESTGAEKIDFSRRLEFLPLGNLDYSSPEEEEEESEYYTEPEDSSDESEDDARATLETGS</sequence>
<evidence type="ECO:0000313" key="3">
    <source>
        <dbReference type="Proteomes" id="UP000236290"/>
    </source>
</evidence>
<feature type="region of interest" description="Disordered" evidence="1">
    <location>
        <begin position="27"/>
        <end position="66"/>
    </location>
</feature>